<evidence type="ECO:0000313" key="8">
    <source>
        <dbReference type="EMBL" id="OXV09535.1"/>
    </source>
</evidence>
<evidence type="ECO:0000256" key="1">
    <source>
        <dbReference type="ARBA" id="ARBA00004496"/>
    </source>
</evidence>
<dbReference type="PROSITE" id="PS50222">
    <property type="entry name" value="EF_HAND_2"/>
    <property type="match status" value="2"/>
</dbReference>
<keyword evidence="9" id="KW-1185">Reference proteome</keyword>
<dbReference type="SUPFAM" id="SSF47473">
    <property type="entry name" value="EF-hand"/>
    <property type="match status" value="1"/>
</dbReference>
<proteinExistence type="predicted"/>
<dbReference type="GO" id="GO:0005509">
    <property type="term" value="F:calcium ion binding"/>
    <property type="evidence" value="ECO:0007669"/>
    <property type="project" value="InterPro"/>
</dbReference>
<feature type="compositionally biased region" description="Pro residues" evidence="6">
    <location>
        <begin position="65"/>
        <end position="87"/>
    </location>
</feature>
<dbReference type="Gene3D" id="1.10.238.10">
    <property type="entry name" value="EF-hand"/>
    <property type="match status" value="1"/>
</dbReference>
<feature type="compositionally biased region" description="Pro residues" evidence="6">
    <location>
        <begin position="132"/>
        <end position="147"/>
    </location>
</feature>
<dbReference type="PANTHER" id="PTHR46212:SF3">
    <property type="entry name" value="GH27120P"/>
    <property type="match status" value="1"/>
</dbReference>
<dbReference type="InterPro" id="IPR002048">
    <property type="entry name" value="EF_hand_dom"/>
</dbReference>
<evidence type="ECO:0000256" key="2">
    <source>
        <dbReference type="ARBA" id="ARBA00022490"/>
    </source>
</evidence>
<dbReference type="EMBL" id="NPHW01003481">
    <property type="protein sequence ID" value="OXV09535.1"/>
    <property type="molecule type" value="Genomic_DNA"/>
</dbReference>
<dbReference type="InterPro" id="IPR051426">
    <property type="entry name" value="Peflin/Sorcin_CaBP"/>
</dbReference>
<evidence type="ECO:0000256" key="5">
    <source>
        <dbReference type="ARBA" id="ARBA00022837"/>
    </source>
</evidence>
<feature type="region of interest" description="Disordered" evidence="6">
    <location>
        <begin position="1"/>
        <end position="154"/>
    </location>
</feature>
<dbReference type="GO" id="GO:0005737">
    <property type="term" value="C:cytoplasm"/>
    <property type="evidence" value="ECO:0007669"/>
    <property type="project" value="UniProtKB-SubCell"/>
</dbReference>
<dbReference type="SMART" id="SM00054">
    <property type="entry name" value="EFh"/>
    <property type="match status" value="3"/>
</dbReference>
<dbReference type="Pfam" id="PF13202">
    <property type="entry name" value="EF-hand_5"/>
    <property type="match status" value="1"/>
</dbReference>
<evidence type="ECO:0000256" key="4">
    <source>
        <dbReference type="ARBA" id="ARBA00022737"/>
    </source>
</evidence>
<evidence type="ECO:0000259" key="7">
    <source>
        <dbReference type="PROSITE" id="PS50222"/>
    </source>
</evidence>
<keyword evidence="5" id="KW-0106">Calcium</keyword>
<gene>
    <name evidence="8" type="ORF">Egran_02707</name>
</gene>
<feature type="domain" description="EF-hand" evidence="7">
    <location>
        <begin position="296"/>
        <end position="330"/>
    </location>
</feature>
<dbReference type="AlphaFoldDB" id="A0A232LZE8"/>
<keyword evidence="2" id="KW-0963">Cytoplasm</keyword>
<reference evidence="8 9" key="1">
    <citation type="journal article" date="2015" name="Environ. Microbiol.">
        <title>Metagenome sequence of Elaphomyces granulatus from sporocarp tissue reveals Ascomycota ectomycorrhizal fingerprints of genome expansion and a Proteobacteria-rich microbiome.</title>
        <authorList>
            <person name="Quandt C.A."/>
            <person name="Kohler A."/>
            <person name="Hesse C.N."/>
            <person name="Sharpton T.J."/>
            <person name="Martin F."/>
            <person name="Spatafora J.W."/>
        </authorList>
    </citation>
    <scope>NUCLEOTIDE SEQUENCE [LARGE SCALE GENOMIC DNA]</scope>
    <source>
        <strain evidence="8 9">OSC145934</strain>
    </source>
</reference>
<evidence type="ECO:0000256" key="6">
    <source>
        <dbReference type="SAM" id="MobiDB-lite"/>
    </source>
</evidence>
<dbReference type="CDD" id="cd16180">
    <property type="entry name" value="EFh_PEF_Group_I"/>
    <property type="match status" value="1"/>
</dbReference>
<dbReference type="Proteomes" id="UP000243515">
    <property type="component" value="Unassembled WGS sequence"/>
</dbReference>
<keyword evidence="3" id="KW-0479">Metal-binding</keyword>
<dbReference type="Pfam" id="PF13499">
    <property type="entry name" value="EF-hand_7"/>
    <property type="match status" value="1"/>
</dbReference>
<name>A0A232LZE8_9EURO</name>
<dbReference type="PANTHER" id="PTHR46212">
    <property type="entry name" value="PEFLIN"/>
    <property type="match status" value="1"/>
</dbReference>
<evidence type="ECO:0000313" key="9">
    <source>
        <dbReference type="Proteomes" id="UP000243515"/>
    </source>
</evidence>
<dbReference type="OrthoDB" id="186625at2759"/>
<dbReference type="InterPro" id="IPR011992">
    <property type="entry name" value="EF-hand-dom_pair"/>
</dbReference>
<sequence>MAYNNSYNPDALPVHAEPEQVAQMIGALEASKHQNQGQNPPRPPPSASKPGGGPRQHRQTLSGPPQHPSQHPPQHPLHPPAGSPPTQSPHQYGGFAPISSAPPPQQNQQHRYHSPPPQNYGFGPRPTQPIRNRPPPTGQRSPAPPLSVPDANDPQQLYPLFRVANVSHSGSLSEAELGSALVNGDYSSFDPNTVKMMVRMFDRDGDGAILFDEFVSLWRFLAAWRELFDRFDEDRSARISFGEFENALVAFGYRLSSAFVRALFTTFESKGRRRLGPAHRGGGEGMSFDLFVQACITLKRMTDVFKRYDDDRDGYITISFEEFLTGELHV</sequence>
<protein>
    <recommendedName>
        <fullName evidence="7">EF-hand domain-containing protein</fullName>
    </recommendedName>
</protein>
<accession>A0A232LZE8</accession>
<keyword evidence="4" id="KW-0677">Repeat</keyword>
<feature type="domain" description="EF-hand" evidence="7">
    <location>
        <begin position="219"/>
        <end position="254"/>
    </location>
</feature>
<evidence type="ECO:0000256" key="3">
    <source>
        <dbReference type="ARBA" id="ARBA00022723"/>
    </source>
</evidence>
<organism evidence="8 9">
    <name type="scientific">Elaphomyces granulatus</name>
    <dbReference type="NCBI Taxonomy" id="519963"/>
    <lineage>
        <taxon>Eukaryota</taxon>
        <taxon>Fungi</taxon>
        <taxon>Dikarya</taxon>
        <taxon>Ascomycota</taxon>
        <taxon>Pezizomycotina</taxon>
        <taxon>Eurotiomycetes</taxon>
        <taxon>Eurotiomycetidae</taxon>
        <taxon>Eurotiales</taxon>
        <taxon>Elaphomycetaceae</taxon>
        <taxon>Elaphomyces</taxon>
    </lineage>
</organism>
<comment type="caution">
    <text evidence="8">The sequence shown here is derived from an EMBL/GenBank/DDBJ whole genome shotgun (WGS) entry which is preliminary data.</text>
</comment>
<comment type="subcellular location">
    <subcellularLocation>
        <location evidence="1">Cytoplasm</location>
    </subcellularLocation>
</comment>